<protein>
    <submittedName>
        <fullName evidence="3">Uncharacterized protein LOC110973254</fullName>
    </submittedName>
</protein>
<dbReference type="GeneID" id="110973254"/>
<sequence>MCRRFRVSNPPRLISTLTPSLLRIRRPSRPSNMVMRPGQRVPILQIVLTAVTEMTTNEGIESNANAATSALVGISEPPLFPETPCDFWGYHTTDNNYVYVFPFPAFDPAKELYVRFGVRTGMSALLALTLNNQNPTRYEDALYEIVIDYRYSETSGIRRCKDCQNVVSVMDAANRLDDDVYKYFWLRYKTGFIQVGRRGEAQAFLAWQDGAPLSVRYLGLASNGWRSNWRICENMAVMH</sequence>
<dbReference type="PANTHER" id="PTHR36695">
    <property type="entry name" value="AGAP008648-PA"/>
    <property type="match status" value="1"/>
</dbReference>
<reference evidence="3" key="1">
    <citation type="submission" date="2025-08" db="UniProtKB">
        <authorList>
            <consortium name="RefSeq"/>
        </authorList>
    </citation>
    <scope>IDENTIFICATION</scope>
</reference>
<evidence type="ECO:0000259" key="1">
    <source>
        <dbReference type="Pfam" id="PF12248"/>
    </source>
</evidence>
<dbReference type="Pfam" id="PF12248">
    <property type="entry name" value="Methyltransf_FA"/>
    <property type="match status" value="1"/>
</dbReference>
<evidence type="ECO:0000313" key="2">
    <source>
        <dbReference type="Proteomes" id="UP000694845"/>
    </source>
</evidence>
<gene>
    <name evidence="3" type="primary">LOC110973254</name>
</gene>
<dbReference type="Proteomes" id="UP000694845">
    <property type="component" value="Unplaced"/>
</dbReference>
<name>A0A8B7XFT4_ACAPL</name>
<dbReference type="RefSeq" id="XP_022079634.1">
    <property type="nucleotide sequence ID" value="XM_022223942.1"/>
</dbReference>
<keyword evidence="2" id="KW-1185">Reference proteome</keyword>
<dbReference type="PANTHER" id="PTHR36695:SF12">
    <property type="entry name" value="AGAP008648-PA"/>
    <property type="match status" value="1"/>
</dbReference>
<dbReference type="OrthoDB" id="2142040at2759"/>
<evidence type="ECO:0000313" key="3">
    <source>
        <dbReference type="RefSeq" id="XP_022079634.1"/>
    </source>
</evidence>
<dbReference type="InterPro" id="IPR022041">
    <property type="entry name" value="Methyltransf_FA"/>
</dbReference>
<dbReference type="AlphaFoldDB" id="A0A8B7XFT4"/>
<dbReference type="KEGG" id="aplc:110973254"/>
<organism evidence="2 3">
    <name type="scientific">Acanthaster planci</name>
    <name type="common">Crown-of-thorns starfish</name>
    <dbReference type="NCBI Taxonomy" id="133434"/>
    <lineage>
        <taxon>Eukaryota</taxon>
        <taxon>Metazoa</taxon>
        <taxon>Echinodermata</taxon>
        <taxon>Eleutherozoa</taxon>
        <taxon>Asterozoa</taxon>
        <taxon>Asteroidea</taxon>
        <taxon>Valvatacea</taxon>
        <taxon>Valvatida</taxon>
        <taxon>Acanthasteridae</taxon>
        <taxon>Acanthaster</taxon>
    </lineage>
</organism>
<feature type="domain" description="Farnesoic acid O-methyl transferase" evidence="1">
    <location>
        <begin position="101"/>
        <end position="232"/>
    </location>
</feature>
<accession>A0A8B7XFT4</accession>
<proteinExistence type="predicted"/>